<dbReference type="GO" id="GO:0000775">
    <property type="term" value="C:chromosome, centromeric region"/>
    <property type="evidence" value="ECO:0007669"/>
    <property type="project" value="InterPro"/>
</dbReference>
<evidence type="ECO:0000256" key="2">
    <source>
        <dbReference type="ARBA" id="ARBA00022829"/>
    </source>
</evidence>
<evidence type="ECO:0000256" key="3">
    <source>
        <dbReference type="SAM" id="Coils"/>
    </source>
</evidence>
<name>A0A7J7IV56_BUGNE</name>
<feature type="region of interest" description="Disordered" evidence="4">
    <location>
        <begin position="237"/>
        <end position="300"/>
    </location>
</feature>
<sequence>MEEDIAEKENLNETRNLSAPAQSNAAQKRFFATPVAKLNRSLVKGSRRNVNVGIKSGGNLSSSILYKQSLKTNNKNLARALDISKQETASLARKVMELEQDKQEQSAKISVLRRLTDTSSKAIEAEVQRRISLKMGRLKRKLESAAKFHQMLSEELHETMMLCDDLPVQSLDDVVKDTLEMTQMATPTAFNYPHRSVYPSKSSSDDVFSSNIDVSVTDEDHDRDHRLSSVIEAAAEANRKSSIPVADSRDDNAADDAFLPANVTRSKRRTKRLRESLRRSGDDVGGACESDDLAGSKRSKGQDVKLLDTVYSAAAPVSHSPEGASVGKEPQLPEDVMSRYNSFDTSRGDTKSGNCEGVEEDVPAPRLSDPSSIPYDEIPVGSLSHSINNIGLCCSSFAKLEQAKELAKKEATAVSRSRRQTQIIRLNSGQGDETEKLLKGVAEKFFVQLSPPKIFSSKQTRRQTYCVKDHTTDSIANENGSILLVDDSSDDEAEAVPNQAQEKEEAPEAPADCPPELLVRSPVACDTQVGEENTQVEKSPCKPAAPSPAPSEVAPPVRQMEIQCKGGQMKVMVGSRDGGPVRTKRRKKNQQPQPPEKSSKLRDVFDLSLSDTIVDRVVSLKEFNEKQKSLKVEVEAESVAKRPENKKRSKSKAASEGSSKQRWRKPRKGKLTEQGVETERRETRGTEERQSRRKKVICYVEGDSDEEIFLQKKRVTPEKMGCVNTDIADKPGVDADSPSVTRVDSDLMRAAGVDTDSEKLAGVDPDPGNVTEADTTSRVIVKDRKDSVLDVSLVQVNKRRRKRKTIILSSPDTSLVDSAADRTLTSEPATKLKLRSSSEGKVGSPTPHNAEDTKCTDTKPEANETHNVPVRKSRRAASSINFKEPSLGGKLRRGDPGTCDFYGNKGNAPKAKDKKKRHKGQ</sequence>
<feature type="region of interest" description="Disordered" evidence="4">
    <location>
        <begin position="343"/>
        <end position="372"/>
    </location>
</feature>
<feature type="domain" description="Shugoshin C-terminal" evidence="5">
    <location>
        <begin position="871"/>
        <end position="893"/>
    </location>
</feature>
<comment type="similarity">
    <text evidence="1">Belongs to the shugoshin family.</text>
</comment>
<evidence type="ECO:0000256" key="4">
    <source>
        <dbReference type="SAM" id="MobiDB-lite"/>
    </source>
</evidence>
<feature type="region of interest" description="Disordered" evidence="4">
    <location>
        <begin position="629"/>
        <end position="693"/>
    </location>
</feature>
<feature type="compositionally biased region" description="Basic and acidic residues" evidence="4">
    <location>
        <begin position="273"/>
        <end position="282"/>
    </location>
</feature>
<dbReference type="EMBL" id="VXIV02003391">
    <property type="protein sequence ID" value="KAF6017457.1"/>
    <property type="molecule type" value="Genomic_DNA"/>
</dbReference>
<feature type="compositionally biased region" description="Basic and acidic residues" evidence="4">
    <location>
        <begin position="677"/>
        <end position="690"/>
    </location>
</feature>
<comment type="caution">
    <text evidence="6">The sequence shown here is derived from an EMBL/GenBank/DDBJ whole genome shotgun (WGS) entry which is preliminary data.</text>
</comment>
<dbReference type="GO" id="GO:0005634">
    <property type="term" value="C:nucleus"/>
    <property type="evidence" value="ECO:0007669"/>
    <property type="project" value="InterPro"/>
</dbReference>
<feature type="region of interest" description="Disordered" evidence="4">
    <location>
        <begin position="1"/>
        <end position="25"/>
    </location>
</feature>
<dbReference type="Proteomes" id="UP000593567">
    <property type="component" value="Unassembled WGS sequence"/>
</dbReference>
<proteinExistence type="inferred from homology"/>
<dbReference type="OrthoDB" id="9901374at2759"/>
<feature type="compositionally biased region" description="Basic and acidic residues" evidence="4">
    <location>
        <begin position="849"/>
        <end position="864"/>
    </location>
</feature>
<gene>
    <name evidence="6" type="ORF">EB796_024226</name>
</gene>
<evidence type="ECO:0000256" key="1">
    <source>
        <dbReference type="ARBA" id="ARBA00010845"/>
    </source>
</evidence>
<protein>
    <recommendedName>
        <fullName evidence="5">Shugoshin C-terminal domain-containing protein</fullName>
    </recommendedName>
</protein>
<reference evidence="6" key="1">
    <citation type="submission" date="2020-06" db="EMBL/GenBank/DDBJ databases">
        <title>Draft genome of Bugula neritina, a colonial animal packing powerful symbionts and potential medicines.</title>
        <authorList>
            <person name="Rayko M."/>
        </authorList>
    </citation>
    <scope>NUCLEOTIDE SEQUENCE [LARGE SCALE GENOMIC DNA]</scope>
    <source>
        <strain evidence="6">Kwan_BN1</strain>
    </source>
</reference>
<accession>A0A7J7IV56</accession>
<feature type="region of interest" description="Disordered" evidence="4">
    <location>
        <begin position="490"/>
        <end position="605"/>
    </location>
</feature>
<dbReference type="GO" id="GO:0045132">
    <property type="term" value="P:meiotic chromosome segregation"/>
    <property type="evidence" value="ECO:0007669"/>
    <property type="project" value="InterPro"/>
</dbReference>
<keyword evidence="3" id="KW-0175">Coiled coil</keyword>
<feature type="compositionally biased region" description="Polar residues" evidence="4">
    <location>
        <begin position="13"/>
        <end position="25"/>
    </location>
</feature>
<dbReference type="InterPro" id="IPR011515">
    <property type="entry name" value="Shugoshin_C"/>
</dbReference>
<dbReference type="AlphaFoldDB" id="A0A7J7IV56"/>
<dbReference type="Pfam" id="PF07557">
    <property type="entry name" value="Shugoshin_C"/>
    <property type="match status" value="1"/>
</dbReference>
<feature type="compositionally biased region" description="Basic residues" evidence="4">
    <location>
        <begin position="912"/>
        <end position="921"/>
    </location>
</feature>
<feature type="compositionally biased region" description="Basic and acidic residues" evidence="4">
    <location>
        <begin position="629"/>
        <end position="643"/>
    </location>
</feature>
<feature type="coiled-coil region" evidence="3">
    <location>
        <begin position="67"/>
        <end position="115"/>
    </location>
</feature>
<evidence type="ECO:0000259" key="5">
    <source>
        <dbReference type="Pfam" id="PF07557"/>
    </source>
</evidence>
<keyword evidence="7" id="KW-1185">Reference proteome</keyword>
<evidence type="ECO:0000313" key="6">
    <source>
        <dbReference type="EMBL" id="KAF6017457.1"/>
    </source>
</evidence>
<feature type="region of interest" description="Disordered" evidence="4">
    <location>
        <begin position="810"/>
        <end position="921"/>
    </location>
</feature>
<organism evidence="6 7">
    <name type="scientific">Bugula neritina</name>
    <name type="common">Brown bryozoan</name>
    <name type="synonym">Sertularia neritina</name>
    <dbReference type="NCBI Taxonomy" id="10212"/>
    <lineage>
        <taxon>Eukaryota</taxon>
        <taxon>Metazoa</taxon>
        <taxon>Spiralia</taxon>
        <taxon>Lophotrochozoa</taxon>
        <taxon>Bryozoa</taxon>
        <taxon>Gymnolaemata</taxon>
        <taxon>Cheilostomatida</taxon>
        <taxon>Flustrina</taxon>
        <taxon>Buguloidea</taxon>
        <taxon>Bugulidae</taxon>
        <taxon>Bugula</taxon>
    </lineage>
</organism>
<evidence type="ECO:0000313" key="7">
    <source>
        <dbReference type="Proteomes" id="UP000593567"/>
    </source>
</evidence>
<keyword evidence="2" id="KW-0159">Chromosome partition</keyword>
<feature type="region of interest" description="Disordered" evidence="4">
    <location>
        <begin position="748"/>
        <end position="776"/>
    </location>
</feature>